<dbReference type="OrthoDB" id="10650708at2759"/>
<dbReference type="GeneID" id="19168481"/>
<sequence length="321" mass="36281">MDIKLLNGDPQLTARSLRPRREFDTGPSDLQKVKFRYSDYVTLNGPDDSSDVFLVYETELWKKDRFFVDSGAGTVPNFKACHPSEHTPYRPMCRVARISDWKTAWIPEERLRMADVCGVFKDGTRIWGSTLLDDNDDLDFEEDGDEEDGDEEDGDEEDGDDDEEDGDEEVGDEEVGDYDEEDGDEEVGDYDDDDDMQNNETQPSEHDHPDPDQDGIVERSYECKARYSDTPRTITYILPPRTPDPDVISEQEKQQPKPQPQPRNTCTLPVRGALKRQYPVSDITGGLPGDSSNADRDGDADADAGNERSRKRRKGDKALGV</sequence>
<evidence type="ECO:0000313" key="3">
    <source>
        <dbReference type="Proteomes" id="UP000019478"/>
    </source>
</evidence>
<reference evidence="2 3" key="1">
    <citation type="submission" date="2013-03" db="EMBL/GenBank/DDBJ databases">
        <title>The Genome Sequence of Capronia epimyces CBS 606.96.</title>
        <authorList>
            <consortium name="The Broad Institute Genomics Platform"/>
            <person name="Cuomo C."/>
            <person name="de Hoog S."/>
            <person name="Gorbushina A."/>
            <person name="Walker B."/>
            <person name="Young S.K."/>
            <person name="Zeng Q."/>
            <person name="Gargeya S."/>
            <person name="Fitzgerald M."/>
            <person name="Haas B."/>
            <person name="Abouelleil A."/>
            <person name="Allen A.W."/>
            <person name="Alvarado L."/>
            <person name="Arachchi H.M."/>
            <person name="Berlin A.M."/>
            <person name="Chapman S.B."/>
            <person name="Gainer-Dewar J."/>
            <person name="Goldberg J."/>
            <person name="Griggs A."/>
            <person name="Gujja S."/>
            <person name="Hansen M."/>
            <person name="Howarth C."/>
            <person name="Imamovic A."/>
            <person name="Ireland A."/>
            <person name="Larimer J."/>
            <person name="McCowan C."/>
            <person name="Murphy C."/>
            <person name="Pearson M."/>
            <person name="Poon T.W."/>
            <person name="Priest M."/>
            <person name="Roberts A."/>
            <person name="Saif S."/>
            <person name="Shea T."/>
            <person name="Sisk P."/>
            <person name="Sykes S."/>
            <person name="Wortman J."/>
            <person name="Nusbaum C."/>
            <person name="Birren B."/>
        </authorList>
    </citation>
    <scope>NUCLEOTIDE SEQUENCE [LARGE SCALE GENOMIC DNA]</scope>
    <source>
        <strain evidence="2 3">CBS 606.96</strain>
    </source>
</reference>
<feature type="compositionally biased region" description="Acidic residues" evidence="1">
    <location>
        <begin position="133"/>
        <end position="197"/>
    </location>
</feature>
<protein>
    <submittedName>
        <fullName evidence="2">Uncharacterized protein</fullName>
    </submittedName>
</protein>
<dbReference type="Proteomes" id="UP000019478">
    <property type="component" value="Unassembled WGS sequence"/>
</dbReference>
<feature type="region of interest" description="Disordered" evidence="1">
    <location>
        <begin position="131"/>
        <end position="321"/>
    </location>
</feature>
<name>W9Y3N4_9EURO</name>
<dbReference type="AlphaFoldDB" id="W9Y3N4"/>
<proteinExistence type="predicted"/>
<dbReference type="RefSeq" id="XP_007732681.1">
    <property type="nucleotide sequence ID" value="XM_007734491.1"/>
</dbReference>
<comment type="caution">
    <text evidence="2">The sequence shown here is derived from an EMBL/GenBank/DDBJ whole genome shotgun (WGS) entry which is preliminary data.</text>
</comment>
<accession>W9Y3N4</accession>
<evidence type="ECO:0000313" key="2">
    <source>
        <dbReference type="EMBL" id="EXJ87402.1"/>
    </source>
</evidence>
<dbReference type="HOGENOM" id="CLU_865987_0_0_1"/>
<evidence type="ECO:0000256" key="1">
    <source>
        <dbReference type="SAM" id="MobiDB-lite"/>
    </source>
</evidence>
<organism evidence="2 3">
    <name type="scientific">Capronia epimyces CBS 606.96</name>
    <dbReference type="NCBI Taxonomy" id="1182542"/>
    <lineage>
        <taxon>Eukaryota</taxon>
        <taxon>Fungi</taxon>
        <taxon>Dikarya</taxon>
        <taxon>Ascomycota</taxon>
        <taxon>Pezizomycotina</taxon>
        <taxon>Eurotiomycetes</taxon>
        <taxon>Chaetothyriomycetidae</taxon>
        <taxon>Chaetothyriales</taxon>
        <taxon>Herpotrichiellaceae</taxon>
        <taxon>Capronia</taxon>
    </lineage>
</organism>
<feature type="compositionally biased region" description="Basic and acidic residues" evidence="1">
    <location>
        <begin position="203"/>
        <end position="229"/>
    </location>
</feature>
<keyword evidence="3" id="KW-1185">Reference proteome</keyword>
<gene>
    <name evidence="2" type="ORF">A1O3_04362</name>
</gene>
<dbReference type="EMBL" id="AMGY01000003">
    <property type="protein sequence ID" value="EXJ87402.1"/>
    <property type="molecule type" value="Genomic_DNA"/>
</dbReference>